<comment type="caution">
    <text evidence="1">The sequence shown here is derived from an EMBL/GenBank/DDBJ whole genome shotgun (WGS) entry which is preliminary data.</text>
</comment>
<dbReference type="Proteomes" id="UP000003343">
    <property type="component" value="Unassembled WGS sequence"/>
</dbReference>
<proteinExistence type="predicted"/>
<dbReference type="HOGENOM" id="CLU_181365_0_0_11"/>
<gene>
    <name evidence="1" type="ORF">HMPREF0576_0868</name>
</gene>
<evidence type="ECO:0000313" key="2">
    <source>
        <dbReference type="Proteomes" id="UP000003343"/>
    </source>
</evidence>
<keyword evidence="2" id="KW-1185">Reference proteome</keyword>
<protein>
    <submittedName>
        <fullName evidence="1">Uncharacterized protein</fullName>
    </submittedName>
</protein>
<name>E6M3G3_9ACTO</name>
<dbReference type="EMBL" id="AEPZ01000005">
    <property type="protein sequence ID" value="EFU82499.1"/>
    <property type="molecule type" value="Genomic_DNA"/>
</dbReference>
<organism evidence="1 2">
    <name type="scientific">Mobiluncus holmesii ATCC 35242</name>
    <dbReference type="NCBI Taxonomy" id="887899"/>
    <lineage>
        <taxon>Bacteria</taxon>
        <taxon>Bacillati</taxon>
        <taxon>Actinomycetota</taxon>
        <taxon>Actinomycetes</taxon>
        <taxon>Actinomycetales</taxon>
        <taxon>Actinomycetaceae</taxon>
        <taxon>Mobiluncus</taxon>
    </lineage>
</organism>
<dbReference type="AlphaFoldDB" id="E6M3G3"/>
<sequence>MKEMTQHRLKLHIAKHIPDDPGIVGTRTVTLRERIMRKLLGRKQRVTIVVPGNSVKQIDIAETDDDLMALADAVGVTHKGGDAA</sequence>
<accession>E6M3G3</accession>
<reference evidence="1 2" key="1">
    <citation type="submission" date="2010-12" db="EMBL/GenBank/DDBJ databases">
        <authorList>
            <person name="Muzny D."/>
            <person name="Qin X."/>
            <person name="Deng J."/>
            <person name="Jiang H."/>
            <person name="Liu Y."/>
            <person name="Qu J."/>
            <person name="Song X.-Z."/>
            <person name="Zhang L."/>
            <person name="Thornton R."/>
            <person name="Coyle M."/>
            <person name="Francisco L."/>
            <person name="Jackson L."/>
            <person name="Javaid M."/>
            <person name="Korchina V."/>
            <person name="Kovar C."/>
            <person name="Mata R."/>
            <person name="Mathew T."/>
            <person name="Ngo R."/>
            <person name="Nguyen L."/>
            <person name="Nguyen N."/>
            <person name="Okwuonu G."/>
            <person name="Ongeri F."/>
            <person name="Pham C."/>
            <person name="Simmons D."/>
            <person name="Wilczek-Boney K."/>
            <person name="Hale W."/>
            <person name="Jakkamsetti A."/>
            <person name="Pham P."/>
            <person name="Ruth R."/>
            <person name="San Lucas F."/>
            <person name="Warren J."/>
            <person name="Zhang J."/>
            <person name="Zhao Z."/>
            <person name="Zhou C."/>
            <person name="Zhu D."/>
            <person name="Lee S."/>
            <person name="Bess C."/>
            <person name="Blankenburg K."/>
            <person name="Forbes L."/>
            <person name="Fu Q."/>
            <person name="Gubbala S."/>
            <person name="Hirani K."/>
            <person name="Jayaseelan J.C."/>
            <person name="Lara F."/>
            <person name="Munidasa M."/>
            <person name="Palculict T."/>
            <person name="Patil S."/>
            <person name="Pu L.-L."/>
            <person name="Saada N."/>
            <person name="Tang L."/>
            <person name="Weissenberger G."/>
            <person name="Zhu Y."/>
            <person name="Hemphill L."/>
            <person name="Shang Y."/>
            <person name="Youmans B."/>
            <person name="Ayvaz T."/>
            <person name="Ross M."/>
            <person name="Santibanez J."/>
            <person name="Aqrawi P."/>
            <person name="Gross S."/>
            <person name="Joshi V."/>
            <person name="Fowler G."/>
            <person name="Nazareth L."/>
            <person name="Reid J."/>
            <person name="Worley K."/>
            <person name="Petrosino J."/>
            <person name="Highlander S."/>
            <person name="Gibbs R."/>
        </authorList>
    </citation>
    <scope>NUCLEOTIDE SEQUENCE [LARGE SCALE GENOMIC DNA]</scope>
    <source>
        <strain evidence="1 2">ATCC 35242</strain>
    </source>
</reference>
<evidence type="ECO:0000313" key="1">
    <source>
        <dbReference type="EMBL" id="EFU82499.1"/>
    </source>
</evidence>